<feature type="transmembrane region" description="Helical" evidence="10">
    <location>
        <begin position="78"/>
        <end position="96"/>
    </location>
</feature>
<reference evidence="11 12" key="1">
    <citation type="journal article" date="2015" name="Microbiome">
        <title>Genomic resolution of linkages in carbon, nitrogen, and sulfur cycling among widespread estuary sediment bacteria.</title>
        <authorList>
            <person name="Baker B.J."/>
            <person name="Lazar C.S."/>
            <person name="Teske A.P."/>
            <person name="Dick G.J."/>
        </authorList>
    </citation>
    <scope>NUCLEOTIDE SEQUENCE [LARGE SCALE GENOMIC DNA]</scope>
    <source>
        <strain evidence="11">SM23_40</strain>
    </source>
</reference>
<dbReference type="EMBL" id="LJUI01000183">
    <property type="protein sequence ID" value="KPK65669.1"/>
    <property type="molecule type" value="Genomic_DNA"/>
</dbReference>
<comment type="similarity">
    <text evidence="10">Belongs to the PlsY family.</text>
</comment>
<dbReference type="GO" id="GO:0008654">
    <property type="term" value="P:phospholipid biosynthetic process"/>
    <property type="evidence" value="ECO:0007669"/>
    <property type="project" value="UniProtKB-UniRule"/>
</dbReference>
<evidence type="ECO:0000256" key="4">
    <source>
        <dbReference type="ARBA" id="ARBA00022692"/>
    </source>
</evidence>
<evidence type="ECO:0000256" key="1">
    <source>
        <dbReference type="ARBA" id="ARBA00022475"/>
    </source>
</evidence>
<evidence type="ECO:0000256" key="5">
    <source>
        <dbReference type="ARBA" id="ARBA00022989"/>
    </source>
</evidence>
<comment type="catalytic activity">
    <reaction evidence="10">
        <text>an acyl phosphate + sn-glycerol 3-phosphate = a 1-acyl-sn-glycero-3-phosphate + phosphate</text>
        <dbReference type="Rhea" id="RHEA:34075"/>
        <dbReference type="ChEBI" id="CHEBI:43474"/>
        <dbReference type="ChEBI" id="CHEBI:57597"/>
        <dbReference type="ChEBI" id="CHEBI:57970"/>
        <dbReference type="ChEBI" id="CHEBI:59918"/>
        <dbReference type="EC" id="2.3.1.275"/>
    </reaction>
</comment>
<evidence type="ECO:0000313" key="11">
    <source>
        <dbReference type="EMBL" id="KPK65669.1"/>
    </source>
</evidence>
<dbReference type="UniPathway" id="UPA00085"/>
<dbReference type="PANTHER" id="PTHR30309:SF0">
    <property type="entry name" value="GLYCEROL-3-PHOSPHATE ACYLTRANSFERASE-RELATED"/>
    <property type="match status" value="1"/>
</dbReference>
<keyword evidence="6 10" id="KW-0443">Lipid metabolism</keyword>
<dbReference type="NCBIfam" id="TIGR00023">
    <property type="entry name" value="glycerol-3-phosphate 1-O-acyltransferase PlsY"/>
    <property type="match status" value="1"/>
</dbReference>
<dbReference type="AlphaFoldDB" id="A0A0S8FYH4"/>
<keyword evidence="8 10" id="KW-0594">Phospholipid biosynthesis</keyword>
<comment type="pathway">
    <text evidence="10">Lipid metabolism; phospholipid metabolism.</text>
</comment>
<evidence type="ECO:0000256" key="10">
    <source>
        <dbReference type="HAMAP-Rule" id="MF_01043"/>
    </source>
</evidence>
<keyword evidence="4 10" id="KW-0812">Transmembrane</keyword>
<feature type="transmembrane region" description="Helical" evidence="10">
    <location>
        <begin position="47"/>
        <end position="72"/>
    </location>
</feature>
<keyword evidence="7 10" id="KW-0472">Membrane</keyword>
<evidence type="ECO:0000256" key="7">
    <source>
        <dbReference type="ARBA" id="ARBA00023136"/>
    </source>
</evidence>
<dbReference type="GO" id="GO:0043772">
    <property type="term" value="F:acyl-phosphate glycerol-3-phosphate acyltransferase activity"/>
    <property type="evidence" value="ECO:0007669"/>
    <property type="project" value="UniProtKB-UniRule"/>
</dbReference>
<gene>
    <name evidence="10" type="primary">plsY</name>
    <name evidence="11" type="ORF">AMJ82_12320</name>
</gene>
<dbReference type="Pfam" id="PF02660">
    <property type="entry name" value="G3P_acyltransf"/>
    <property type="match status" value="1"/>
</dbReference>
<dbReference type="InterPro" id="IPR003811">
    <property type="entry name" value="G3P_acylTferase_PlsY"/>
</dbReference>
<feature type="transmembrane region" description="Helical" evidence="10">
    <location>
        <begin position="164"/>
        <end position="181"/>
    </location>
</feature>
<comment type="function">
    <text evidence="10">Catalyzes the transfer of an acyl group from acyl-phosphate (acyl-PO(4)) to glycerol-3-phosphate (G3P) to form lysophosphatidic acid (LPA). This enzyme utilizes acyl-phosphate as fatty acyl donor, but not acyl-CoA or acyl-ACP.</text>
</comment>
<keyword evidence="5 10" id="KW-1133">Transmembrane helix</keyword>
<accession>A0A0S8FYH4</accession>
<dbReference type="PANTHER" id="PTHR30309">
    <property type="entry name" value="INNER MEMBRANE PROTEIN YGIH"/>
    <property type="match status" value="1"/>
</dbReference>
<protein>
    <recommendedName>
        <fullName evidence="10">Glycerol-3-phosphate acyltransferase</fullName>
    </recommendedName>
    <alternativeName>
        <fullName evidence="10">Acyl-PO4 G3P acyltransferase</fullName>
    </alternativeName>
    <alternativeName>
        <fullName evidence="10">Acyl-phosphate--glycerol-3-phosphate acyltransferase</fullName>
    </alternativeName>
    <alternativeName>
        <fullName evidence="10">G3P acyltransferase</fullName>
        <shortName evidence="10">GPAT</shortName>
        <ecNumber evidence="10">2.3.1.275</ecNumber>
    </alternativeName>
    <alternativeName>
        <fullName evidence="10">Lysophosphatidic acid synthase</fullName>
        <shortName evidence="10">LPA synthase</shortName>
    </alternativeName>
</protein>
<dbReference type="PATRIC" id="fig|1703774.3.peg.2740"/>
<evidence type="ECO:0000256" key="6">
    <source>
        <dbReference type="ARBA" id="ARBA00023098"/>
    </source>
</evidence>
<dbReference type="HAMAP" id="MF_01043">
    <property type="entry name" value="PlsY"/>
    <property type="match status" value="1"/>
</dbReference>
<dbReference type="EC" id="2.3.1.275" evidence="10"/>
<dbReference type="Proteomes" id="UP000051717">
    <property type="component" value="Unassembled WGS sequence"/>
</dbReference>
<comment type="caution">
    <text evidence="11">The sequence shown here is derived from an EMBL/GenBank/DDBJ whole genome shotgun (WGS) entry which is preliminary data.</text>
</comment>
<feature type="transmembrane region" description="Helical" evidence="10">
    <location>
        <begin position="108"/>
        <end position="129"/>
    </location>
</feature>
<evidence type="ECO:0000256" key="9">
    <source>
        <dbReference type="ARBA" id="ARBA00023264"/>
    </source>
</evidence>
<organism evidence="11 12">
    <name type="scientific">candidate division TA06 bacterium SM23_40</name>
    <dbReference type="NCBI Taxonomy" id="1703774"/>
    <lineage>
        <taxon>Bacteria</taxon>
        <taxon>Bacteria division TA06</taxon>
    </lineage>
</organism>
<comment type="subunit">
    <text evidence="10">Probably interacts with PlsX.</text>
</comment>
<sequence>MIAVGIVASFLIGSIPFGFIVAKLWAGVDIREHGSGNIGFANVAREVGFRPGLVVLVLDIAKGFLPVLAAYAIWGRDVAVFAALAAIAGHVVTPFLRWRGGKGVATALGAFAALDPPAAAVALVVWIAAAAIWRYVAVASMSLAWTLFVVITVEWVFGRAHVNPLMMAAALVVAIGIVITHRTNIRRLGAGIENKISLKRGGGDA</sequence>
<keyword evidence="3 10" id="KW-0808">Transferase</keyword>
<evidence type="ECO:0000256" key="3">
    <source>
        <dbReference type="ARBA" id="ARBA00022679"/>
    </source>
</evidence>
<keyword evidence="1 10" id="KW-1003">Cell membrane</keyword>
<dbReference type="SMART" id="SM01207">
    <property type="entry name" value="G3P_acyltransf"/>
    <property type="match status" value="1"/>
</dbReference>
<evidence type="ECO:0000313" key="12">
    <source>
        <dbReference type="Proteomes" id="UP000051717"/>
    </source>
</evidence>
<feature type="transmembrane region" description="Helical" evidence="10">
    <location>
        <begin position="135"/>
        <end position="157"/>
    </location>
</feature>
<evidence type="ECO:0000256" key="8">
    <source>
        <dbReference type="ARBA" id="ARBA00023209"/>
    </source>
</evidence>
<dbReference type="GO" id="GO:0005886">
    <property type="term" value="C:plasma membrane"/>
    <property type="evidence" value="ECO:0007669"/>
    <property type="project" value="UniProtKB-SubCell"/>
</dbReference>
<proteinExistence type="inferred from homology"/>
<feature type="transmembrane region" description="Helical" evidence="10">
    <location>
        <begin position="6"/>
        <end position="26"/>
    </location>
</feature>
<comment type="subcellular location">
    <subcellularLocation>
        <location evidence="10">Cell membrane</location>
        <topology evidence="10">Multi-pass membrane protein</topology>
    </subcellularLocation>
</comment>
<keyword evidence="9 10" id="KW-1208">Phospholipid metabolism</keyword>
<evidence type="ECO:0000256" key="2">
    <source>
        <dbReference type="ARBA" id="ARBA00022516"/>
    </source>
</evidence>
<keyword evidence="2 10" id="KW-0444">Lipid biosynthesis</keyword>
<name>A0A0S8FYH4_UNCT6</name>